<sequence>MSDISTDLWGQDIALDENDQARVAANGELVLTEGVETGVQDIKLRLVTRLGGLFYDLDFGSLIPDWIYEDSTEISRAAFLAEVTMRVEEDPRVVVGSVKASILTWTEKLLAVAVEWTFIGEDHPMNLVLQVDKSVRELVVLDGRYAEPEAAI</sequence>
<reference evidence="1" key="2">
    <citation type="submission" date="2021-04" db="EMBL/GenBank/DDBJ databases">
        <authorList>
            <person name="Gilroy R."/>
        </authorList>
    </citation>
    <scope>NUCLEOTIDE SEQUENCE</scope>
    <source>
        <strain evidence="1">ChiHecec2B26-446</strain>
    </source>
</reference>
<dbReference type="Gene3D" id="3.10.450.40">
    <property type="match status" value="1"/>
</dbReference>
<comment type="caution">
    <text evidence="1">The sequence shown here is derived from an EMBL/GenBank/DDBJ whole genome shotgun (WGS) entry which is preliminary data.</text>
</comment>
<accession>A0A9D1PZS7</accession>
<name>A0A9D1PZS7_9BACT</name>
<evidence type="ECO:0000313" key="1">
    <source>
        <dbReference type="EMBL" id="HIW01558.1"/>
    </source>
</evidence>
<dbReference type="AlphaFoldDB" id="A0A9D1PZS7"/>
<protein>
    <submittedName>
        <fullName evidence="1">Baseplate assembly protein</fullName>
    </submittedName>
</protein>
<dbReference type="SUPFAM" id="SSF160719">
    <property type="entry name" value="gpW/gp25-like"/>
    <property type="match status" value="1"/>
</dbReference>
<dbReference type="Proteomes" id="UP000886752">
    <property type="component" value="Unassembled WGS sequence"/>
</dbReference>
<evidence type="ECO:0000313" key="2">
    <source>
        <dbReference type="Proteomes" id="UP000886752"/>
    </source>
</evidence>
<dbReference type="EMBL" id="DXHV01000083">
    <property type="protein sequence ID" value="HIW01558.1"/>
    <property type="molecule type" value="Genomic_DNA"/>
</dbReference>
<organism evidence="1 2">
    <name type="scientific">Candidatus Desulfovibrio intestinipullorum</name>
    <dbReference type="NCBI Taxonomy" id="2838536"/>
    <lineage>
        <taxon>Bacteria</taxon>
        <taxon>Pseudomonadati</taxon>
        <taxon>Thermodesulfobacteriota</taxon>
        <taxon>Desulfovibrionia</taxon>
        <taxon>Desulfovibrionales</taxon>
        <taxon>Desulfovibrionaceae</taxon>
        <taxon>Desulfovibrio</taxon>
    </lineage>
</organism>
<reference evidence="1" key="1">
    <citation type="journal article" date="2021" name="PeerJ">
        <title>Extensive microbial diversity within the chicken gut microbiome revealed by metagenomics and culture.</title>
        <authorList>
            <person name="Gilroy R."/>
            <person name="Ravi A."/>
            <person name="Getino M."/>
            <person name="Pursley I."/>
            <person name="Horton D.L."/>
            <person name="Alikhan N.F."/>
            <person name="Baker D."/>
            <person name="Gharbi K."/>
            <person name="Hall N."/>
            <person name="Watson M."/>
            <person name="Adriaenssens E.M."/>
            <person name="Foster-Nyarko E."/>
            <person name="Jarju S."/>
            <person name="Secka A."/>
            <person name="Antonio M."/>
            <person name="Oren A."/>
            <person name="Chaudhuri R.R."/>
            <person name="La Ragione R."/>
            <person name="Hildebrand F."/>
            <person name="Pallen M.J."/>
        </authorList>
    </citation>
    <scope>NUCLEOTIDE SEQUENCE</scope>
    <source>
        <strain evidence="1">ChiHecec2B26-446</strain>
    </source>
</reference>
<gene>
    <name evidence="1" type="ORF">H9894_10300</name>
</gene>
<proteinExistence type="predicted"/>